<protein>
    <submittedName>
        <fullName evidence="8">Sugar kinase</fullName>
    </submittedName>
</protein>
<evidence type="ECO:0000256" key="1">
    <source>
        <dbReference type="ARBA" id="ARBA00009156"/>
    </source>
</evidence>
<keyword evidence="3 5" id="KW-0808">Transferase</keyword>
<dbReference type="SUPFAM" id="SSF53067">
    <property type="entry name" value="Actin-like ATPase domain"/>
    <property type="match status" value="2"/>
</dbReference>
<dbReference type="Pfam" id="PF00370">
    <property type="entry name" value="FGGY_N"/>
    <property type="match status" value="1"/>
</dbReference>
<evidence type="ECO:0000256" key="2">
    <source>
        <dbReference type="ARBA" id="ARBA00022629"/>
    </source>
</evidence>
<dbReference type="InterPro" id="IPR043129">
    <property type="entry name" value="ATPase_NBD"/>
</dbReference>
<dbReference type="EMBL" id="CP042305">
    <property type="protein sequence ID" value="QDZ15968.1"/>
    <property type="molecule type" value="Genomic_DNA"/>
</dbReference>
<dbReference type="RefSeq" id="WP_146321972.1">
    <property type="nucleotide sequence ID" value="NZ_CP042305.1"/>
</dbReference>
<dbReference type="OrthoDB" id="9782710at2"/>
<evidence type="ECO:0000259" key="6">
    <source>
        <dbReference type="Pfam" id="PF00370"/>
    </source>
</evidence>
<dbReference type="KEGG" id="huw:FPZ11_15380"/>
<dbReference type="Proteomes" id="UP000320216">
    <property type="component" value="Chromosome"/>
</dbReference>
<reference evidence="8 9" key="1">
    <citation type="submission" date="2019-07" db="EMBL/GenBank/DDBJ databases">
        <title>Full genome sequence of Humibacter sp. WJ7-1.</title>
        <authorList>
            <person name="Im W.-T."/>
        </authorList>
    </citation>
    <scope>NUCLEOTIDE SEQUENCE [LARGE SCALE GENOMIC DNA]</scope>
    <source>
        <strain evidence="8 9">WJ7-1</strain>
    </source>
</reference>
<dbReference type="GO" id="GO:0016773">
    <property type="term" value="F:phosphotransferase activity, alcohol group as acceptor"/>
    <property type="evidence" value="ECO:0007669"/>
    <property type="project" value="InterPro"/>
</dbReference>
<dbReference type="Gene3D" id="3.30.420.40">
    <property type="match status" value="2"/>
</dbReference>
<dbReference type="AlphaFoldDB" id="A0A5B8M5C6"/>
<dbReference type="Pfam" id="PF02782">
    <property type="entry name" value="FGGY_C"/>
    <property type="match status" value="1"/>
</dbReference>
<evidence type="ECO:0000313" key="8">
    <source>
        <dbReference type="EMBL" id="QDZ15968.1"/>
    </source>
</evidence>
<dbReference type="InterPro" id="IPR018483">
    <property type="entry name" value="Carb_kinase_FGGY_CS"/>
</dbReference>
<feature type="domain" description="Carbohydrate kinase FGGY N-terminal" evidence="6">
    <location>
        <begin position="6"/>
        <end position="246"/>
    </location>
</feature>
<keyword evidence="2" id="KW-0119">Carbohydrate metabolism</keyword>
<keyword evidence="4 5" id="KW-0418">Kinase</keyword>
<dbReference type="GO" id="GO:0016301">
    <property type="term" value="F:kinase activity"/>
    <property type="evidence" value="ECO:0007669"/>
    <property type="project" value="UniProtKB-KW"/>
</dbReference>
<organism evidence="8 9">
    <name type="scientific">Humibacter ginsenosidimutans</name>
    <dbReference type="NCBI Taxonomy" id="2599293"/>
    <lineage>
        <taxon>Bacteria</taxon>
        <taxon>Bacillati</taxon>
        <taxon>Actinomycetota</taxon>
        <taxon>Actinomycetes</taxon>
        <taxon>Micrococcales</taxon>
        <taxon>Microbacteriaceae</taxon>
        <taxon>Humibacter</taxon>
    </lineage>
</organism>
<evidence type="ECO:0000259" key="7">
    <source>
        <dbReference type="Pfam" id="PF02782"/>
    </source>
</evidence>
<accession>A0A5B8M5C6</accession>
<name>A0A5B8M5C6_9MICO</name>
<evidence type="ECO:0000256" key="5">
    <source>
        <dbReference type="RuleBase" id="RU003733"/>
    </source>
</evidence>
<evidence type="ECO:0000256" key="3">
    <source>
        <dbReference type="ARBA" id="ARBA00022679"/>
    </source>
</evidence>
<evidence type="ECO:0000313" key="9">
    <source>
        <dbReference type="Proteomes" id="UP000320216"/>
    </source>
</evidence>
<dbReference type="InterPro" id="IPR050406">
    <property type="entry name" value="FGGY_Carb_Kinase"/>
</dbReference>
<keyword evidence="9" id="KW-1185">Reference proteome</keyword>
<keyword evidence="2" id="KW-0859">Xylose metabolism</keyword>
<dbReference type="InterPro" id="IPR000577">
    <property type="entry name" value="Carb_kinase_FGGY"/>
</dbReference>
<dbReference type="InterPro" id="IPR018484">
    <property type="entry name" value="FGGY_N"/>
</dbReference>
<dbReference type="PANTHER" id="PTHR43095:SF5">
    <property type="entry name" value="XYLULOSE KINASE"/>
    <property type="match status" value="1"/>
</dbReference>
<proteinExistence type="inferred from homology"/>
<dbReference type="CDD" id="cd07804">
    <property type="entry name" value="ASKHA_NBD_FGGY_RrXK-like"/>
    <property type="match status" value="1"/>
</dbReference>
<dbReference type="GO" id="GO:0042732">
    <property type="term" value="P:D-xylose metabolic process"/>
    <property type="evidence" value="ECO:0007669"/>
    <property type="project" value="UniProtKB-KW"/>
</dbReference>
<comment type="similarity">
    <text evidence="1 5">Belongs to the FGGY kinase family.</text>
</comment>
<feature type="domain" description="Carbohydrate kinase FGGY C-terminal" evidence="7">
    <location>
        <begin position="259"/>
        <end position="441"/>
    </location>
</feature>
<gene>
    <name evidence="8" type="ORF">FPZ11_15380</name>
</gene>
<dbReference type="PIRSF" id="PIRSF000538">
    <property type="entry name" value="GlpK"/>
    <property type="match status" value="1"/>
</dbReference>
<dbReference type="PROSITE" id="PS00445">
    <property type="entry name" value="FGGY_KINASES_2"/>
    <property type="match status" value="1"/>
</dbReference>
<sequence length="494" mass="53129">MTRSVALGLDIGTSSSKGVLVDRDGRIMCSAVREHSVSRPRAGWAEMDASLWWAEFVAIARELLAHAGDVEVIAVGVSGMGPCLLAVDDDGAPLRPALLYGVDMRAREQIASMTHDYGGDEEIERRTGARLSTQAVGPKLRWMREEEPELFARARRMFMPSSWLVWNLTGEYVLDHHSASQCWPLYDPVAEGWLRSWASEIAGPIGLPELKWPGDIAGVVTERAAQETGLPTGIPVIAGTIDAWSEAVSVDAQNTGDLMLMYGTTMFLVNTVGRALAAPGLWGTAGAFRGTHSLAAGMATSGAITAWLRELSGGTPYPELLREAADSGPGARGLLMLPYFAGERTPIADPDARGTIFGLTVTHARGDLYRAALEATAFGVRHNVEAMVEGGGLVQRIVAVGGGVQGELWAQIVTDVLGRDQEVPTQTVGASLGAAYLATRAVDDSVSIRRWNPPRATLRPNPRVRRLYDERYALYRQAYGDTVQVTHALASVQT</sequence>
<evidence type="ECO:0000256" key="4">
    <source>
        <dbReference type="ARBA" id="ARBA00022777"/>
    </source>
</evidence>
<dbReference type="InterPro" id="IPR018485">
    <property type="entry name" value="FGGY_C"/>
</dbReference>
<dbReference type="PANTHER" id="PTHR43095">
    <property type="entry name" value="SUGAR KINASE"/>
    <property type="match status" value="1"/>
</dbReference>